<keyword evidence="3" id="KW-0812">Transmembrane</keyword>
<sequence>MAVARSKILPLLHEQLLHTHRTLLSLHKLSFAIRSAIMLGWMALGVAVSLPVLCLLCFPTVLLRPLPDSQKNARTKTNVLLLVAHPDDESMFFGPTLLSLSKLGGYSIRVICLSTGNADGFGARRKLEMVAACSVLKVLADNVEVLDHPALQDGFGCHWDQPLILKLLQQAVVTHNIHVILTFDSYGVSGHPNHRSVSAGVRAFLLEEERRLHHKNGPKGETVQGWELVSTNIMRKFCGPLEMFASVLNWVYSDQREMHCFLNPSPITSIMAMSRHQSQWVWYRRLFVLFARYTYVNTLKQIRT</sequence>
<accession>A0ABP1B9W3</accession>
<name>A0ABP1B9W3_9BRYO</name>
<dbReference type="InterPro" id="IPR003737">
    <property type="entry name" value="GlcNAc_PI_deacetylase-related"/>
</dbReference>
<evidence type="ECO:0000256" key="1">
    <source>
        <dbReference type="ARBA" id="ARBA00006066"/>
    </source>
</evidence>
<evidence type="ECO:0000313" key="4">
    <source>
        <dbReference type="EMBL" id="CAK9871869.1"/>
    </source>
</evidence>
<dbReference type="EC" id="3.5.1.89" evidence="2"/>
<evidence type="ECO:0000256" key="2">
    <source>
        <dbReference type="ARBA" id="ARBA00012176"/>
    </source>
</evidence>
<comment type="similarity">
    <text evidence="1">Belongs to the PIGL family.</text>
</comment>
<gene>
    <name evidence="4" type="ORF">CSSPJE1EN2_LOCUS14466</name>
</gene>
<dbReference type="EMBL" id="OZ023703">
    <property type="protein sequence ID" value="CAK9871869.1"/>
    <property type="molecule type" value="Genomic_DNA"/>
</dbReference>
<dbReference type="PANTHER" id="PTHR12993">
    <property type="entry name" value="N-ACETYLGLUCOSAMINYL-PHOSPHATIDYLINOSITOL DE-N-ACETYLASE-RELATED"/>
    <property type="match status" value="1"/>
</dbReference>
<evidence type="ECO:0000256" key="3">
    <source>
        <dbReference type="SAM" id="Phobius"/>
    </source>
</evidence>
<dbReference type="InterPro" id="IPR024078">
    <property type="entry name" value="LmbE-like_dom_sf"/>
</dbReference>
<keyword evidence="5" id="KW-1185">Reference proteome</keyword>
<keyword evidence="3" id="KW-1133">Transmembrane helix</keyword>
<protein>
    <recommendedName>
        <fullName evidence="2">N-acetylglucosaminylphosphatidylinositol deacetylase</fullName>
        <ecNumber evidence="2">3.5.1.89</ecNumber>
    </recommendedName>
</protein>
<organism evidence="4 5">
    <name type="scientific">Sphagnum jensenii</name>
    <dbReference type="NCBI Taxonomy" id="128206"/>
    <lineage>
        <taxon>Eukaryota</taxon>
        <taxon>Viridiplantae</taxon>
        <taxon>Streptophyta</taxon>
        <taxon>Embryophyta</taxon>
        <taxon>Bryophyta</taxon>
        <taxon>Sphagnophytina</taxon>
        <taxon>Sphagnopsida</taxon>
        <taxon>Sphagnales</taxon>
        <taxon>Sphagnaceae</taxon>
        <taxon>Sphagnum</taxon>
    </lineage>
</organism>
<feature type="transmembrane region" description="Helical" evidence="3">
    <location>
        <begin position="36"/>
        <end position="62"/>
    </location>
</feature>
<proteinExistence type="inferred from homology"/>
<dbReference type="PANTHER" id="PTHR12993:SF11">
    <property type="entry name" value="N-ACETYLGLUCOSAMINYL-PHOSPHATIDYLINOSITOL DE-N-ACETYLASE"/>
    <property type="match status" value="1"/>
</dbReference>
<dbReference type="Pfam" id="PF02585">
    <property type="entry name" value="PIG-L"/>
    <property type="match status" value="1"/>
</dbReference>
<dbReference type="Proteomes" id="UP001497522">
    <property type="component" value="Chromosome 2"/>
</dbReference>
<dbReference type="Gene3D" id="3.40.50.10320">
    <property type="entry name" value="LmbE-like"/>
    <property type="match status" value="1"/>
</dbReference>
<evidence type="ECO:0000313" key="5">
    <source>
        <dbReference type="Proteomes" id="UP001497522"/>
    </source>
</evidence>
<keyword evidence="3" id="KW-0472">Membrane</keyword>
<dbReference type="SUPFAM" id="SSF102588">
    <property type="entry name" value="LmbE-like"/>
    <property type="match status" value="1"/>
</dbReference>
<reference evidence="4 5" key="1">
    <citation type="submission" date="2024-03" db="EMBL/GenBank/DDBJ databases">
        <authorList>
            <consortium name="ELIXIR-Norway"/>
            <consortium name="Elixir Norway"/>
        </authorList>
    </citation>
    <scope>NUCLEOTIDE SEQUENCE [LARGE SCALE GENOMIC DNA]</scope>
</reference>